<dbReference type="Proteomes" id="UP000218238">
    <property type="component" value="Unassembled WGS sequence"/>
</dbReference>
<dbReference type="GO" id="GO:0033202">
    <property type="term" value="C:DNA helicase complex"/>
    <property type="evidence" value="ECO:0007669"/>
    <property type="project" value="TreeGrafter"/>
</dbReference>
<dbReference type="GO" id="GO:0043138">
    <property type="term" value="F:3'-5' DNA helicase activity"/>
    <property type="evidence" value="ECO:0007669"/>
    <property type="project" value="TreeGrafter"/>
</dbReference>
<dbReference type="GO" id="GO:0005524">
    <property type="term" value="F:ATP binding"/>
    <property type="evidence" value="ECO:0007669"/>
    <property type="project" value="UniProtKB-KW"/>
</dbReference>
<dbReference type="Pfam" id="PF13361">
    <property type="entry name" value="UvrD_C"/>
    <property type="match status" value="1"/>
</dbReference>
<keyword evidence="1" id="KW-0547">Nucleotide-binding</keyword>
<evidence type="ECO:0000313" key="6">
    <source>
        <dbReference type="EMBL" id="PAX51606.1"/>
    </source>
</evidence>
<dbReference type="Gene3D" id="3.40.50.300">
    <property type="entry name" value="P-loop containing nucleotide triphosphate hydrolases"/>
    <property type="match status" value="3"/>
</dbReference>
<dbReference type="AlphaFoldDB" id="A0A2A2TD80"/>
<dbReference type="GO" id="GO:0016787">
    <property type="term" value="F:hydrolase activity"/>
    <property type="evidence" value="ECO:0007669"/>
    <property type="project" value="UniProtKB-KW"/>
</dbReference>
<evidence type="ECO:0000256" key="3">
    <source>
        <dbReference type="ARBA" id="ARBA00022806"/>
    </source>
</evidence>
<dbReference type="InterPro" id="IPR027417">
    <property type="entry name" value="P-loop_NTPase"/>
</dbReference>
<dbReference type="PANTHER" id="PTHR11070">
    <property type="entry name" value="UVRD / RECB / PCRA DNA HELICASE FAMILY MEMBER"/>
    <property type="match status" value="1"/>
</dbReference>
<evidence type="ECO:0000313" key="7">
    <source>
        <dbReference type="Proteomes" id="UP000218238"/>
    </source>
</evidence>
<dbReference type="InterPro" id="IPR014017">
    <property type="entry name" value="DNA_helicase_UvrD-like_C"/>
</dbReference>
<dbReference type="SUPFAM" id="SSF52540">
    <property type="entry name" value="P-loop containing nucleoside triphosphate hydrolases"/>
    <property type="match status" value="1"/>
</dbReference>
<dbReference type="RefSeq" id="WP_095724056.1">
    <property type="nucleotide sequence ID" value="NZ_NTFS01000365.1"/>
</dbReference>
<organism evidence="6 7">
    <name type="scientific">Brunnivagina elsteri CCALA 953</name>
    <dbReference type="NCBI Taxonomy" id="987040"/>
    <lineage>
        <taxon>Bacteria</taxon>
        <taxon>Bacillati</taxon>
        <taxon>Cyanobacteriota</taxon>
        <taxon>Cyanophyceae</taxon>
        <taxon>Nostocales</taxon>
        <taxon>Calotrichaceae</taxon>
        <taxon>Brunnivagina</taxon>
    </lineage>
</organism>
<dbReference type="InterPro" id="IPR000212">
    <property type="entry name" value="DNA_helicase_UvrD/REP"/>
</dbReference>
<dbReference type="EMBL" id="NTFS01000365">
    <property type="protein sequence ID" value="PAX51606.1"/>
    <property type="molecule type" value="Genomic_DNA"/>
</dbReference>
<dbReference type="GO" id="GO:0005829">
    <property type="term" value="C:cytosol"/>
    <property type="evidence" value="ECO:0007669"/>
    <property type="project" value="TreeGrafter"/>
</dbReference>
<evidence type="ECO:0000259" key="5">
    <source>
        <dbReference type="Pfam" id="PF13361"/>
    </source>
</evidence>
<keyword evidence="4" id="KW-0067">ATP-binding</keyword>
<dbReference type="GO" id="GO:0000725">
    <property type="term" value="P:recombinational repair"/>
    <property type="evidence" value="ECO:0007669"/>
    <property type="project" value="TreeGrafter"/>
</dbReference>
<protein>
    <recommendedName>
        <fullName evidence="5">UvrD-like helicase C-terminal domain-containing protein</fullName>
    </recommendedName>
</protein>
<gene>
    <name evidence="6" type="ORF">CK510_23925</name>
</gene>
<reference evidence="6 7" key="1">
    <citation type="submission" date="2017-08" db="EMBL/GenBank/DDBJ databases">
        <title>Draft genome sequence of filamentous cyanobacterium Calothrix elsteri CCALA 953.</title>
        <authorList>
            <person name="Gagunashvili A.N."/>
            <person name="Elster J."/>
            <person name="Andresson O.S."/>
        </authorList>
    </citation>
    <scope>NUCLEOTIDE SEQUENCE [LARGE SCALE GENOMIC DNA]</scope>
    <source>
        <strain evidence="6 7">CCALA 953</strain>
    </source>
</reference>
<evidence type="ECO:0000256" key="1">
    <source>
        <dbReference type="ARBA" id="ARBA00022741"/>
    </source>
</evidence>
<feature type="domain" description="UvrD-like helicase C-terminal" evidence="5">
    <location>
        <begin position="310"/>
        <end position="371"/>
    </location>
</feature>
<comment type="caution">
    <text evidence="6">The sequence shown here is derived from an EMBL/GenBank/DDBJ whole genome shotgun (WGS) entry which is preliminary data.</text>
</comment>
<proteinExistence type="predicted"/>
<keyword evidence="2" id="KW-0378">Hydrolase</keyword>
<keyword evidence="3" id="KW-0347">Helicase</keyword>
<dbReference type="OrthoDB" id="9806690at2"/>
<name>A0A2A2TD80_9CYAN</name>
<dbReference type="PANTHER" id="PTHR11070:SF2">
    <property type="entry name" value="ATP-DEPENDENT DNA HELICASE SRS2"/>
    <property type="match status" value="1"/>
</dbReference>
<evidence type="ECO:0000256" key="2">
    <source>
        <dbReference type="ARBA" id="ARBA00022801"/>
    </source>
</evidence>
<dbReference type="Pfam" id="PF13245">
    <property type="entry name" value="AAA_19"/>
    <property type="match status" value="1"/>
</dbReference>
<sequence>MSWLLPFAKLDAEQRDIINRILSNPKQNFFIQGFAGSGKSILLLYILILAKQQNPGLRVCVVGYTNTLVDMFNASIPPEMKKVSSFKSSSLFGDIFSDKSNKRVTTNSCGIEVKTYSAFEKSPSAYDLILVDEVQDLSEKVLSLLYSQCHQLIVAGDGAQSIYNMGMPVAAMVSLINAVTVELKILHRLPNKIIEIVKSIFPHNQLEQASRSKLRNVDVVLASSLDVNEEIRYVFETASSYANSRVSTAILLPQKKYILGLMDTILNLHNFDGWQLKTNRFGGDDFDDLNSYLSKCGLNMQYLGGGYGDLNDASKVHLLTYHSAKGLDFETVLLPNLCADVTIWHSEDIANNLFYVALTRSRLNLYLCYTNKPHPYITRIPDNLLRVVELPIQKQVAVETSEDYFF</sequence>
<keyword evidence="7" id="KW-1185">Reference proteome</keyword>
<accession>A0A2A2TD80</accession>
<evidence type="ECO:0000256" key="4">
    <source>
        <dbReference type="ARBA" id="ARBA00022840"/>
    </source>
</evidence>
<dbReference type="GO" id="GO:0003677">
    <property type="term" value="F:DNA binding"/>
    <property type="evidence" value="ECO:0007669"/>
    <property type="project" value="InterPro"/>
</dbReference>